<dbReference type="Proteomes" id="UP000249720">
    <property type="component" value="Unassembled WGS sequence"/>
</dbReference>
<sequence length="117" mass="13214">MQKIWLANPEPHDFPAATDYLELLYPITKAKQLSAKLKQAKTISKKAKDILRAAQLPLLPADNIHVKENIKKVKKGGKLSPILLVRGNEKLIIADGYHRLCAIYYLSEDLEIPCRLV</sequence>
<dbReference type="InterPro" id="IPR036086">
    <property type="entry name" value="ParB/Sulfiredoxin_sf"/>
</dbReference>
<comment type="caution">
    <text evidence="1">The sequence shown here is derived from an EMBL/GenBank/DDBJ whole genome shotgun (WGS) entry which is preliminary data.</text>
</comment>
<dbReference type="RefSeq" id="WP_111296695.1">
    <property type="nucleotide sequence ID" value="NZ_QKZV01000008.1"/>
</dbReference>
<evidence type="ECO:0000313" key="1">
    <source>
        <dbReference type="EMBL" id="PZX60870.1"/>
    </source>
</evidence>
<name>A0A2W7RQQ4_9BACT</name>
<dbReference type="SUPFAM" id="SSF110849">
    <property type="entry name" value="ParB/Sulfiredoxin"/>
    <property type="match status" value="1"/>
</dbReference>
<dbReference type="AlphaFoldDB" id="A0A2W7RQQ4"/>
<proteinExistence type="predicted"/>
<keyword evidence="2" id="KW-1185">Reference proteome</keyword>
<organism evidence="1 2">
    <name type="scientific">Hydrotalea sandarakina</name>
    <dbReference type="NCBI Taxonomy" id="1004304"/>
    <lineage>
        <taxon>Bacteria</taxon>
        <taxon>Pseudomonadati</taxon>
        <taxon>Bacteroidota</taxon>
        <taxon>Chitinophagia</taxon>
        <taxon>Chitinophagales</taxon>
        <taxon>Chitinophagaceae</taxon>
        <taxon>Hydrotalea</taxon>
    </lineage>
</organism>
<reference evidence="1 2" key="1">
    <citation type="submission" date="2018-06" db="EMBL/GenBank/DDBJ databases">
        <title>Genomic Encyclopedia of Archaeal and Bacterial Type Strains, Phase II (KMG-II): from individual species to whole genera.</title>
        <authorList>
            <person name="Goeker M."/>
        </authorList>
    </citation>
    <scope>NUCLEOTIDE SEQUENCE [LARGE SCALE GENOMIC DNA]</scope>
    <source>
        <strain evidence="1 2">DSM 23241</strain>
    </source>
</reference>
<gene>
    <name evidence="1" type="ORF">LX80_02354</name>
</gene>
<dbReference type="EMBL" id="QKZV01000008">
    <property type="protein sequence ID" value="PZX60870.1"/>
    <property type="molecule type" value="Genomic_DNA"/>
</dbReference>
<protein>
    <submittedName>
        <fullName evidence="1">ParB-like nuclease family protein</fullName>
    </submittedName>
</protein>
<dbReference type="OrthoDB" id="8539206at2"/>
<accession>A0A2W7RQQ4</accession>
<evidence type="ECO:0000313" key="2">
    <source>
        <dbReference type="Proteomes" id="UP000249720"/>
    </source>
</evidence>